<protein>
    <submittedName>
        <fullName evidence="1">Sulfur reduction protein DsrE</fullName>
    </submittedName>
</protein>
<dbReference type="InterPro" id="IPR003787">
    <property type="entry name" value="Sulphur_relay_DsrE/F-like"/>
</dbReference>
<dbReference type="STRING" id="336831.WG68_04855"/>
<gene>
    <name evidence="1" type="ORF">WG68_04855</name>
</gene>
<dbReference type="AlphaFoldDB" id="A0A0M2VAH3"/>
<dbReference type="GO" id="GO:0002143">
    <property type="term" value="P:tRNA wobble position uridine thiolation"/>
    <property type="evidence" value="ECO:0007669"/>
    <property type="project" value="TreeGrafter"/>
</dbReference>
<reference evidence="1 2" key="1">
    <citation type="submission" date="2015-03" db="EMBL/GenBank/DDBJ databases">
        <title>Draft genome sequences of two protease-producing strains of Arsukibacterium isolated from two cold and alkaline environments.</title>
        <authorList>
            <person name="Lylloff J.E."/>
            <person name="Skov L.B."/>
            <person name="Jepsen M."/>
            <person name="Hallin P.F."/>
            <person name="Sorensen S.J."/>
            <person name="Stougaard P."/>
            <person name="Glaring M.A."/>
        </authorList>
    </citation>
    <scope>NUCLEOTIDE SEQUENCE [LARGE SCALE GENOMIC DNA]</scope>
    <source>
        <strain evidence="1 2">GCM72</strain>
    </source>
</reference>
<comment type="caution">
    <text evidence="1">The sequence shown here is derived from an EMBL/GenBank/DDBJ whole genome shotgun (WGS) entry which is preliminary data.</text>
</comment>
<evidence type="ECO:0000313" key="1">
    <source>
        <dbReference type="EMBL" id="KKO46620.1"/>
    </source>
</evidence>
<proteinExistence type="predicted"/>
<dbReference type="SUPFAM" id="SSF75169">
    <property type="entry name" value="DsrEFH-like"/>
    <property type="match status" value="1"/>
</dbReference>
<dbReference type="PANTHER" id="PTHR34874">
    <property type="entry name" value="PROTEIN YCHN"/>
    <property type="match status" value="1"/>
</dbReference>
<dbReference type="PATRIC" id="fig|336831.14.peg.3281"/>
<evidence type="ECO:0000313" key="2">
    <source>
        <dbReference type="Proteomes" id="UP000034228"/>
    </source>
</evidence>
<dbReference type="GO" id="GO:1990228">
    <property type="term" value="C:sulfurtransferase complex"/>
    <property type="evidence" value="ECO:0007669"/>
    <property type="project" value="TreeGrafter"/>
</dbReference>
<name>A0A0M2VAH3_9GAMM</name>
<dbReference type="Gene3D" id="3.40.1260.10">
    <property type="entry name" value="DsrEFH-like"/>
    <property type="match status" value="1"/>
</dbReference>
<dbReference type="Pfam" id="PF02635">
    <property type="entry name" value="DsrE"/>
    <property type="match status" value="1"/>
</dbReference>
<dbReference type="Proteomes" id="UP000034228">
    <property type="component" value="Unassembled WGS sequence"/>
</dbReference>
<organism evidence="1 2">
    <name type="scientific">Arsukibacterium ikkense</name>
    <dbReference type="NCBI Taxonomy" id="336831"/>
    <lineage>
        <taxon>Bacteria</taxon>
        <taxon>Pseudomonadati</taxon>
        <taxon>Pseudomonadota</taxon>
        <taxon>Gammaproteobacteria</taxon>
        <taxon>Chromatiales</taxon>
        <taxon>Chromatiaceae</taxon>
        <taxon>Arsukibacterium</taxon>
    </lineage>
</organism>
<dbReference type="EMBL" id="LAHO01000003">
    <property type="protein sequence ID" value="KKO46620.1"/>
    <property type="molecule type" value="Genomic_DNA"/>
</dbReference>
<accession>A0A0M2VAH3</accession>
<dbReference type="GO" id="GO:0097163">
    <property type="term" value="F:sulfur carrier activity"/>
    <property type="evidence" value="ECO:0007669"/>
    <property type="project" value="TreeGrafter"/>
</dbReference>
<dbReference type="InterPro" id="IPR027396">
    <property type="entry name" value="DsrEFH-like"/>
</dbReference>
<sequence>MLTTSPLAGQDFASALQFARTAIAGGYPVAQVFLYQDAVMAAAATIDLPTDEPNLSQQLADFCQAKQIPLLYCVTAAEKRGLVPATTGFISAGLAEFAIRLANTKLVQF</sequence>
<keyword evidence="2" id="KW-1185">Reference proteome</keyword>
<dbReference type="PANTHER" id="PTHR34874:SF3">
    <property type="entry name" value="SULFURTRANSFERASE TUSD"/>
    <property type="match status" value="1"/>
</dbReference>